<gene>
    <name evidence="3" type="ORF">PARC_a0907</name>
</gene>
<feature type="transmembrane region" description="Helical" evidence="1">
    <location>
        <begin position="213"/>
        <end position="234"/>
    </location>
</feature>
<reference evidence="3 4" key="1">
    <citation type="journal article" date="2012" name="J. Bacteriol.">
        <title>Genome sequences of type strains of seven species of the marine bacterium Pseudoalteromonas.</title>
        <authorList>
            <person name="Xie B.B."/>
            <person name="Shu Y.L."/>
            <person name="Qin Q.L."/>
            <person name="Rong J.C."/>
            <person name="Zhang X.Y."/>
            <person name="Chen X.L."/>
            <person name="Shi M."/>
            <person name="He H.L."/>
            <person name="Zhou B.C."/>
            <person name="Zhang Y.Z."/>
        </authorList>
    </citation>
    <scope>NUCLEOTIDE SEQUENCE [LARGE SCALE GENOMIC DNA]</scope>
    <source>
        <strain evidence="3 4">A 37-1-2</strain>
    </source>
</reference>
<feature type="domain" description="CAAX prenyl protease 2/Lysostaphin resistance protein A-like" evidence="2">
    <location>
        <begin position="182"/>
        <end position="275"/>
    </location>
</feature>
<feature type="transmembrane region" description="Helical" evidence="1">
    <location>
        <begin position="69"/>
        <end position="89"/>
    </location>
</feature>
<keyword evidence="1" id="KW-0472">Membrane</keyword>
<name>A0A290S0W2_9GAMM</name>
<dbReference type="Pfam" id="PF02517">
    <property type="entry name" value="Rce1-like"/>
    <property type="match status" value="1"/>
</dbReference>
<dbReference type="Proteomes" id="UP000016505">
    <property type="component" value="Chromosome I"/>
</dbReference>
<feature type="transmembrane region" description="Helical" evidence="1">
    <location>
        <begin position="240"/>
        <end position="258"/>
    </location>
</feature>
<sequence length="289" mass="32267">MTFYLLALSIICVFPYCKISIMRHPLWHYLLALSVVSAYFQGYINLYALLLTGLYVVLYYCALNTKQAIIRATLSTVFIVSSLALALHWVPGFNNLPIVINERITSDAIAFTLYANFDKAMAGLFLCAYFYSNKKTLKADSNKADPLNVKQPILIIIATVLAALTAALMLGLVSFNPKVPGFWLAFIAINLLFTCVAEEALFRGLLQTKLSKIITPTRLAILAPVITAGIFALAHFAGGINYVLVSFIAGLGYGYVFYKTQRLEWAILCHWLVNVCHFFLFTYPMLNKI</sequence>
<evidence type="ECO:0000313" key="4">
    <source>
        <dbReference type="Proteomes" id="UP000016505"/>
    </source>
</evidence>
<protein>
    <recommendedName>
        <fullName evidence="2">CAAX prenyl protease 2/Lysostaphin resistance protein A-like domain-containing protein</fullName>
    </recommendedName>
</protein>
<evidence type="ECO:0000256" key="1">
    <source>
        <dbReference type="SAM" id="Phobius"/>
    </source>
</evidence>
<dbReference type="GO" id="GO:0080120">
    <property type="term" value="P:CAAX-box protein maturation"/>
    <property type="evidence" value="ECO:0007669"/>
    <property type="project" value="UniProtKB-ARBA"/>
</dbReference>
<dbReference type="InterPro" id="IPR003675">
    <property type="entry name" value="Rce1/LyrA-like_dom"/>
</dbReference>
<dbReference type="KEGG" id="part:PARC_a0907"/>
<dbReference type="AlphaFoldDB" id="A0A290S0W2"/>
<evidence type="ECO:0000313" key="3">
    <source>
        <dbReference type="EMBL" id="ATC85589.1"/>
    </source>
</evidence>
<proteinExistence type="predicted"/>
<feature type="transmembrane region" description="Helical" evidence="1">
    <location>
        <begin position="181"/>
        <end position="201"/>
    </location>
</feature>
<feature type="transmembrane region" description="Helical" evidence="1">
    <location>
        <begin position="153"/>
        <end position="175"/>
    </location>
</feature>
<feature type="transmembrane region" description="Helical" evidence="1">
    <location>
        <begin position="109"/>
        <end position="132"/>
    </location>
</feature>
<accession>A0A290S0W2</accession>
<dbReference type="OrthoDB" id="5322702at2"/>
<dbReference type="EMBL" id="CP011025">
    <property type="protein sequence ID" value="ATC85589.1"/>
    <property type="molecule type" value="Genomic_DNA"/>
</dbReference>
<dbReference type="RefSeq" id="WP_010553164.1">
    <property type="nucleotide sequence ID" value="NZ_CP011025.1"/>
</dbReference>
<feature type="transmembrane region" description="Helical" evidence="1">
    <location>
        <begin position="43"/>
        <end position="62"/>
    </location>
</feature>
<keyword evidence="1" id="KW-1133">Transmembrane helix</keyword>
<feature type="transmembrane region" description="Helical" evidence="1">
    <location>
        <begin position="265"/>
        <end position="286"/>
    </location>
</feature>
<organism evidence="3 4">
    <name type="scientific">Pseudoalteromonas arctica A 37-1-2</name>
    <dbReference type="NCBI Taxonomy" id="1117313"/>
    <lineage>
        <taxon>Bacteria</taxon>
        <taxon>Pseudomonadati</taxon>
        <taxon>Pseudomonadota</taxon>
        <taxon>Gammaproteobacteria</taxon>
        <taxon>Alteromonadales</taxon>
        <taxon>Pseudoalteromonadaceae</taxon>
        <taxon>Pseudoalteromonas</taxon>
    </lineage>
</organism>
<dbReference type="GO" id="GO:0004175">
    <property type="term" value="F:endopeptidase activity"/>
    <property type="evidence" value="ECO:0007669"/>
    <property type="project" value="UniProtKB-ARBA"/>
</dbReference>
<evidence type="ECO:0000259" key="2">
    <source>
        <dbReference type="Pfam" id="PF02517"/>
    </source>
</evidence>
<keyword evidence="1" id="KW-0812">Transmembrane</keyword>